<gene>
    <name evidence="2" type="ORF">BK798_07485</name>
</gene>
<keyword evidence="1" id="KW-0472">Membrane</keyword>
<dbReference type="RefSeq" id="WP_004032866.1">
    <property type="nucleotide sequence ID" value="NZ_AP025586.1"/>
</dbReference>
<protein>
    <submittedName>
        <fullName evidence="2">Energy-converting hydrogenase B subunit J</fullName>
    </submittedName>
</protein>
<accession>A0A2H4U829</accession>
<keyword evidence="1" id="KW-1133">Transmembrane helix</keyword>
<name>A0A2H4U829_METSM</name>
<dbReference type="Proteomes" id="UP000232133">
    <property type="component" value="Chromosome"/>
</dbReference>
<feature type="transmembrane region" description="Helical" evidence="1">
    <location>
        <begin position="6"/>
        <end position="23"/>
    </location>
</feature>
<dbReference type="GeneID" id="78817707"/>
<dbReference type="AlphaFoldDB" id="A0A2H4U829"/>
<dbReference type="OMA" id="GPFPYYT"/>
<evidence type="ECO:0000313" key="2">
    <source>
        <dbReference type="EMBL" id="ATZ60275.1"/>
    </source>
</evidence>
<evidence type="ECO:0000256" key="1">
    <source>
        <dbReference type="SAM" id="Phobius"/>
    </source>
</evidence>
<reference evidence="2 3" key="1">
    <citation type="submission" date="2016-10" db="EMBL/GenBank/DDBJ databases">
        <authorList>
            <person name="Varghese N."/>
        </authorList>
    </citation>
    <scope>NUCLEOTIDE SEQUENCE [LARGE SCALE GENOMIC DNA]</scope>
    <source>
        <strain evidence="2 3">KB11</strain>
    </source>
</reference>
<feature type="transmembrane region" description="Helical" evidence="1">
    <location>
        <begin position="30"/>
        <end position="48"/>
    </location>
</feature>
<organism evidence="2 3">
    <name type="scientific">Methanobrevibacter smithii</name>
    <dbReference type="NCBI Taxonomy" id="2173"/>
    <lineage>
        <taxon>Archaea</taxon>
        <taxon>Methanobacteriati</taxon>
        <taxon>Methanobacteriota</taxon>
        <taxon>Methanomada group</taxon>
        <taxon>Methanobacteria</taxon>
        <taxon>Methanobacteriales</taxon>
        <taxon>Methanobacteriaceae</taxon>
        <taxon>Methanobrevibacter</taxon>
    </lineage>
</organism>
<keyword evidence="1" id="KW-0812">Transmembrane</keyword>
<dbReference type="EMBL" id="CP017803">
    <property type="protein sequence ID" value="ATZ60275.1"/>
    <property type="molecule type" value="Genomic_DNA"/>
</dbReference>
<sequence length="82" mass="8932">MLNLGAIIFGFLFGVLIGSQIKTKSMDTQFTLASFVIIFIVGLVSAWQLGPFPFYTDMPIASGFFFALIGIFVGKLLFGRGD</sequence>
<evidence type="ECO:0000313" key="3">
    <source>
        <dbReference type="Proteomes" id="UP000232133"/>
    </source>
</evidence>
<proteinExistence type="predicted"/>
<feature type="transmembrane region" description="Helical" evidence="1">
    <location>
        <begin position="60"/>
        <end position="78"/>
    </location>
</feature>